<proteinExistence type="predicted"/>
<feature type="region of interest" description="Disordered" evidence="9">
    <location>
        <begin position="1"/>
        <end position="283"/>
    </location>
</feature>
<dbReference type="InterPro" id="IPR032675">
    <property type="entry name" value="LRR_dom_sf"/>
</dbReference>
<dbReference type="FunFam" id="3.80.10.10:FF:000383">
    <property type="entry name" value="Leucine-rich repeat receptor protein kinase EMS1"/>
    <property type="match status" value="1"/>
</dbReference>
<dbReference type="PANTHER" id="PTHR48053">
    <property type="entry name" value="LEUCINE RICH REPEAT FAMILY PROTEIN, EXPRESSED"/>
    <property type="match status" value="1"/>
</dbReference>
<keyword evidence="7" id="KW-0547">Nucleotide-binding</keyword>
<evidence type="ECO:0000256" key="7">
    <source>
        <dbReference type="ARBA" id="ARBA00022741"/>
    </source>
</evidence>
<keyword evidence="8" id="KW-0067">ATP-binding</keyword>
<evidence type="ECO:0000256" key="6">
    <source>
        <dbReference type="ARBA" id="ARBA00022737"/>
    </source>
</evidence>
<dbReference type="SUPFAM" id="SSF52058">
    <property type="entry name" value="L domain-like"/>
    <property type="match status" value="1"/>
</dbReference>
<evidence type="ECO:0000256" key="9">
    <source>
        <dbReference type="SAM" id="MobiDB-lite"/>
    </source>
</evidence>
<dbReference type="SMART" id="SM00369">
    <property type="entry name" value="LRR_TYP"/>
    <property type="match status" value="5"/>
</dbReference>
<comment type="caution">
    <text evidence="10">The sequence shown here is derived from an EMBL/GenBank/DDBJ whole genome shotgun (WGS) entry which is preliminary data.</text>
</comment>
<dbReference type="InterPro" id="IPR051716">
    <property type="entry name" value="Plant_RL_S/T_kinase"/>
</dbReference>
<name>A0A9N8HWD0_9STRA</name>
<dbReference type="InterPro" id="IPR001611">
    <property type="entry name" value="Leu-rich_rpt"/>
</dbReference>
<accession>A0A9N8HWD0</accession>
<evidence type="ECO:0000313" key="10">
    <source>
        <dbReference type="EMBL" id="CAB9528102.1"/>
    </source>
</evidence>
<protein>
    <submittedName>
        <fullName evidence="10">Leucine Rich Repeat</fullName>
    </submittedName>
</protein>
<evidence type="ECO:0000256" key="3">
    <source>
        <dbReference type="ARBA" id="ARBA00022475"/>
    </source>
</evidence>
<comment type="subcellular location">
    <subcellularLocation>
        <location evidence="2">Cell membrane</location>
    </subcellularLocation>
    <subcellularLocation>
        <location evidence="1">Membrane</location>
        <topology evidence="1">Single-pass membrane protein</topology>
    </subcellularLocation>
</comment>
<feature type="compositionally biased region" description="Polar residues" evidence="9">
    <location>
        <begin position="92"/>
        <end position="103"/>
    </location>
</feature>
<dbReference type="AlphaFoldDB" id="A0A9N8HWD0"/>
<dbReference type="GO" id="GO:0005886">
    <property type="term" value="C:plasma membrane"/>
    <property type="evidence" value="ECO:0007669"/>
    <property type="project" value="UniProtKB-SubCell"/>
</dbReference>
<gene>
    <name evidence="10" type="ORF">SEMRO_2147_G316510.1</name>
</gene>
<feature type="compositionally biased region" description="Basic and acidic residues" evidence="9">
    <location>
        <begin position="127"/>
        <end position="136"/>
    </location>
</feature>
<feature type="compositionally biased region" description="Polar residues" evidence="9">
    <location>
        <begin position="266"/>
        <end position="278"/>
    </location>
</feature>
<dbReference type="Pfam" id="PF00560">
    <property type="entry name" value="LRR_1"/>
    <property type="match status" value="3"/>
</dbReference>
<dbReference type="EMBL" id="CAICTM010002145">
    <property type="protein sequence ID" value="CAB9528102.1"/>
    <property type="molecule type" value="Genomic_DNA"/>
</dbReference>
<sequence>MSSSGEKEAPSKDVSSRDATSGNRSEPPMVPAPRAVPMNGKTDATKAKALGAANPPDATVGAIPSRASAIPGKPFSHNPELAQRRQNRYDNKQQQQDSSGGNNHHSRGEELDGSGVKGKQRRGLRRKGTDSSETKTGRNMSNLVQSAAPGEDVDIVILGDREGTDENGEVAFGQADKFCHNPELAQRRQKRYNNKKQQQDSSGGEARDRSGSRGKQQRGLRRKDTNTSETEAGGNESNLNQSAAPVEDPDIVTLGDREGLDENGEASFSQANSSQGDSFSDDLEAGPSEVLVEATLVDQDRRSSKPLVLAHAVDEVDGIFLRKRTLAMLCFLFLVSICLAVGIPCGLGACSGGSNNADIAPATTMSPSVIISLAPTPTSGNQTFAPTFAAPTAAPTPYIIDGLPPYTLSALSDPESPQSKAYAWVQNDPLLLNYTNERLLQRFALVTFFYSTNGEMWEDKTGWLSYLPEEDECTWFTKRDAEFWPEYDGPTCSENGSYHYLSPWENEMTGSLPKELALLSSLIVLDVSSGRIEGSIPETITNLSQLEVLWLGDNDMTGTINSELGLMSNLQIFVLNRNQLRGSLPSELGQLSKLRKWESVKLDSLEGPLPSELGLLSSLKELRLDECRLSSAIPTTIGMLTNLQELHLQDNLLTSLIPTELGQLSSLEILRLDETFMEGSIPWELGLLGSLKELRLNDCQFSSTIPAIIGMLTTLRLLYLNGNMLTSLIPTELNQLSLLEMLRLDENDLEGNVGNLTLSSASLGLKQLDITGNAGLTGTLHQELCPVELLRFTCSEQLCGCDCSCLG</sequence>
<keyword evidence="4" id="KW-0433">Leucine-rich repeat</keyword>
<evidence type="ECO:0000256" key="2">
    <source>
        <dbReference type="ARBA" id="ARBA00004236"/>
    </source>
</evidence>
<organism evidence="10 11">
    <name type="scientific">Seminavis robusta</name>
    <dbReference type="NCBI Taxonomy" id="568900"/>
    <lineage>
        <taxon>Eukaryota</taxon>
        <taxon>Sar</taxon>
        <taxon>Stramenopiles</taxon>
        <taxon>Ochrophyta</taxon>
        <taxon>Bacillariophyta</taxon>
        <taxon>Bacillariophyceae</taxon>
        <taxon>Bacillariophycidae</taxon>
        <taxon>Naviculales</taxon>
        <taxon>Naviculaceae</taxon>
        <taxon>Seminavis</taxon>
    </lineage>
</organism>
<evidence type="ECO:0000256" key="4">
    <source>
        <dbReference type="ARBA" id="ARBA00022614"/>
    </source>
</evidence>
<dbReference type="InterPro" id="IPR003591">
    <property type="entry name" value="Leu-rich_rpt_typical-subtyp"/>
</dbReference>
<reference evidence="10" key="1">
    <citation type="submission" date="2020-06" db="EMBL/GenBank/DDBJ databases">
        <authorList>
            <consortium name="Plant Systems Biology data submission"/>
        </authorList>
    </citation>
    <scope>NUCLEOTIDE SEQUENCE</scope>
    <source>
        <strain evidence="10">D6</strain>
    </source>
</reference>
<dbReference type="Gene3D" id="3.80.10.10">
    <property type="entry name" value="Ribonuclease Inhibitor"/>
    <property type="match status" value="2"/>
</dbReference>
<evidence type="ECO:0000256" key="8">
    <source>
        <dbReference type="ARBA" id="ARBA00022840"/>
    </source>
</evidence>
<keyword evidence="3" id="KW-1003">Cell membrane</keyword>
<keyword evidence="11" id="KW-1185">Reference proteome</keyword>
<feature type="compositionally biased region" description="Basic and acidic residues" evidence="9">
    <location>
        <begin position="1"/>
        <end position="16"/>
    </location>
</feature>
<keyword evidence="6" id="KW-0677">Repeat</keyword>
<keyword evidence="3" id="KW-0472">Membrane</keyword>
<keyword evidence="5" id="KW-0732">Signal</keyword>
<dbReference type="OrthoDB" id="69127at2759"/>
<dbReference type="PANTHER" id="PTHR48053:SF71">
    <property type="entry name" value="LEUCINE RICH REPEAT FAMILY PROTEIN, EXPRESSED"/>
    <property type="match status" value="1"/>
</dbReference>
<dbReference type="Proteomes" id="UP001153069">
    <property type="component" value="Unassembled WGS sequence"/>
</dbReference>
<dbReference type="GO" id="GO:0005524">
    <property type="term" value="F:ATP binding"/>
    <property type="evidence" value="ECO:0007669"/>
    <property type="project" value="UniProtKB-KW"/>
</dbReference>
<evidence type="ECO:0000256" key="1">
    <source>
        <dbReference type="ARBA" id="ARBA00004167"/>
    </source>
</evidence>
<evidence type="ECO:0000313" key="11">
    <source>
        <dbReference type="Proteomes" id="UP001153069"/>
    </source>
</evidence>
<evidence type="ECO:0000256" key="5">
    <source>
        <dbReference type="ARBA" id="ARBA00022729"/>
    </source>
</evidence>
<feature type="compositionally biased region" description="Polar residues" evidence="9">
    <location>
        <begin position="227"/>
        <end position="243"/>
    </location>
</feature>
<dbReference type="Pfam" id="PF13855">
    <property type="entry name" value="LRR_8"/>
    <property type="match status" value="1"/>
</dbReference>
<dbReference type="FunFam" id="3.80.10.10:FF:000041">
    <property type="entry name" value="LRR receptor-like serine/threonine-protein kinase ERECTA"/>
    <property type="match status" value="1"/>
</dbReference>